<keyword evidence="7" id="KW-0143">Chaperone</keyword>
<dbReference type="GO" id="GO:0034551">
    <property type="term" value="P:mitochondrial respiratory chain complex III assembly"/>
    <property type="evidence" value="ECO:0007669"/>
    <property type="project" value="InterPro"/>
</dbReference>
<sequence>MSLSAYRTLFRATRIAFQGDERVLMEARNRIRQEFRASPKLAPTDAEFQKRMEYALSVASILRSNVVQGVPQEGKNLYKLRIHEHTERGDNDSIKAPKAGGGCGCS</sequence>
<keyword evidence="11" id="KW-1185">Reference proteome</keyword>
<feature type="region of interest" description="Disordered" evidence="9">
    <location>
        <begin position="86"/>
        <end position="106"/>
    </location>
</feature>
<protein>
    <recommendedName>
        <fullName evidence="4">Mitochondrial zinc maintenance protein 1, mitochondrial</fullName>
    </recommendedName>
</protein>
<comment type="similarity">
    <text evidence="2">Belongs to the complex I LYR family. MZM1 subfamily.</text>
</comment>
<keyword evidence="6" id="KW-0496">Mitochondrion</keyword>
<evidence type="ECO:0000256" key="7">
    <source>
        <dbReference type="ARBA" id="ARBA00023186"/>
    </source>
</evidence>
<comment type="subunit">
    <text evidence="3">Interacts with RIP1.</text>
</comment>
<accession>A0AAE8T0H5</accession>
<dbReference type="Proteomes" id="UP001187682">
    <property type="component" value="Unassembled WGS sequence"/>
</dbReference>
<feature type="compositionally biased region" description="Basic and acidic residues" evidence="9">
    <location>
        <begin position="86"/>
        <end position="95"/>
    </location>
</feature>
<evidence type="ECO:0000256" key="9">
    <source>
        <dbReference type="SAM" id="MobiDB-lite"/>
    </source>
</evidence>
<dbReference type="CDD" id="cd20267">
    <property type="entry name" value="Complex1_LYR_LYRM7"/>
    <property type="match status" value="1"/>
</dbReference>
<evidence type="ECO:0000256" key="1">
    <source>
        <dbReference type="ARBA" id="ARBA00004305"/>
    </source>
</evidence>
<evidence type="ECO:0000313" key="10">
    <source>
        <dbReference type="EMBL" id="SPO07322.1"/>
    </source>
</evidence>
<dbReference type="InterPro" id="IPR050435">
    <property type="entry name" value="MZM1/LYRM7"/>
</dbReference>
<dbReference type="GO" id="GO:0005759">
    <property type="term" value="C:mitochondrial matrix"/>
    <property type="evidence" value="ECO:0007669"/>
    <property type="project" value="UniProtKB-SubCell"/>
</dbReference>
<evidence type="ECO:0000256" key="6">
    <source>
        <dbReference type="ARBA" id="ARBA00023128"/>
    </source>
</evidence>
<dbReference type="GO" id="GO:0044183">
    <property type="term" value="F:protein folding chaperone"/>
    <property type="evidence" value="ECO:0007669"/>
    <property type="project" value="TreeGrafter"/>
</dbReference>
<dbReference type="EMBL" id="ONZQ02000019">
    <property type="protein sequence ID" value="SPO07322.1"/>
    <property type="molecule type" value="Genomic_DNA"/>
</dbReference>
<evidence type="ECO:0000313" key="11">
    <source>
        <dbReference type="Proteomes" id="UP001187682"/>
    </source>
</evidence>
<evidence type="ECO:0000256" key="8">
    <source>
        <dbReference type="ARBA" id="ARBA00025268"/>
    </source>
</evidence>
<dbReference type="AlphaFoldDB" id="A0AAE8T0H5"/>
<organism evidence="10 11">
    <name type="scientific">Cephalotrichum gorgonifer</name>
    <dbReference type="NCBI Taxonomy" id="2041049"/>
    <lineage>
        <taxon>Eukaryota</taxon>
        <taxon>Fungi</taxon>
        <taxon>Dikarya</taxon>
        <taxon>Ascomycota</taxon>
        <taxon>Pezizomycotina</taxon>
        <taxon>Sordariomycetes</taxon>
        <taxon>Hypocreomycetidae</taxon>
        <taxon>Microascales</taxon>
        <taxon>Microascaceae</taxon>
        <taxon>Cephalotrichum</taxon>
    </lineage>
</organism>
<dbReference type="InterPro" id="IPR045298">
    <property type="entry name" value="Complex1_LYR_LYRM7"/>
</dbReference>
<comment type="function">
    <text evidence="8">Assembly factor required for Rieske Fe-S protein RIP1 incorporation into the cytochrome b-c1 (CIII) complex. Functions as a chaperone, binding to this subunit within the mitochondrial matrix and stabilizing it prior to its translocation and insertion into the late CIII dimeric intermediate within the mitochondrial inner membrane. Modulates the mitochondrial matrix zinc pool.</text>
</comment>
<evidence type="ECO:0000256" key="3">
    <source>
        <dbReference type="ARBA" id="ARBA00011589"/>
    </source>
</evidence>
<reference evidence="10" key="1">
    <citation type="submission" date="2018-03" db="EMBL/GenBank/DDBJ databases">
        <authorList>
            <person name="Guldener U."/>
        </authorList>
    </citation>
    <scope>NUCLEOTIDE SEQUENCE</scope>
</reference>
<gene>
    <name evidence="10" type="ORF">DNG_10016</name>
</gene>
<keyword evidence="5" id="KW-0809">Transit peptide</keyword>
<comment type="caution">
    <text evidence="10">The sequence shown here is derived from an EMBL/GenBank/DDBJ whole genome shotgun (WGS) entry which is preliminary data.</text>
</comment>
<dbReference type="PANTHER" id="PTHR46749">
    <property type="entry name" value="COMPLEX III ASSEMBLY FACTOR LYRM7"/>
    <property type="match status" value="1"/>
</dbReference>
<name>A0AAE8T0H5_9PEZI</name>
<proteinExistence type="inferred from homology"/>
<dbReference type="PANTHER" id="PTHR46749:SF1">
    <property type="entry name" value="COMPLEX III ASSEMBLY FACTOR LYRM7"/>
    <property type="match status" value="1"/>
</dbReference>
<comment type="subcellular location">
    <subcellularLocation>
        <location evidence="1">Mitochondrion matrix</location>
    </subcellularLocation>
</comment>
<evidence type="ECO:0000256" key="2">
    <source>
        <dbReference type="ARBA" id="ARBA00009949"/>
    </source>
</evidence>
<evidence type="ECO:0000256" key="5">
    <source>
        <dbReference type="ARBA" id="ARBA00022946"/>
    </source>
</evidence>
<evidence type="ECO:0000256" key="4">
    <source>
        <dbReference type="ARBA" id="ARBA00015108"/>
    </source>
</evidence>